<dbReference type="EMBL" id="PUIO01000017">
    <property type="protein sequence ID" value="PQP23871.1"/>
    <property type="molecule type" value="Genomic_DNA"/>
</dbReference>
<gene>
    <name evidence="4" type="ORF">C5613_16130</name>
</gene>
<dbReference type="PANTHER" id="PTHR43476:SF3">
    <property type="entry name" value="FAD-BINDING MONOOXYGENASE"/>
    <property type="match status" value="1"/>
</dbReference>
<dbReference type="Gene3D" id="3.50.50.60">
    <property type="entry name" value="FAD/NAD(P)-binding domain"/>
    <property type="match status" value="1"/>
</dbReference>
<sequence>MAPRDDMYDVAIVGLGPVGELATLLLAGEGLRVLALDREADVYSSPRVGVLDSEALRTLQKAGVYDRASADIILGAGAQWASRHGQTLATTMPTESPHGHPWLSAIYQPLLDRTLREALTGDPGVDIRLQHTLTALTDTGDSVALTFRGPDGVVDTAHARFVVGCDGANSMTRACIGVDMVGSTYEEPWLVVDTKLPEPLACIPYFRFTMDPDGPRMTGRLAAGNHRWERMVMPGEDREEISTRATARAMIAEHVDPDTVEILRHVIYTHRAKQAARWRAGRVLLCGDAAHLMPPMAGQGLNSGIRDVTNLTWKLAAVIKADAPQTLLDSYEIERRPHVEHMTTLAINLGRLLMMRSRSGAAVRDATIRALMRVRPLRRAVLQGRYRQPAHYTDGLLVKAPRRPAVGRLFPQPAVRTWAGAVHRLDDLTGTGWRIIGWEADPASALSQHAQQLTRELLCAQLTTLCGPGRRPIEIGASRDVLEDTEEITRPVFGGRPFVVVRPDGYVYANPTEKELDATITGLVPQVVGTANRSTPQPLPAARDTAPKEKSKA</sequence>
<dbReference type="GO" id="GO:0008688">
    <property type="term" value="F:3-(3-hydroxyphenyl)propionate hydroxylase activity"/>
    <property type="evidence" value="ECO:0007669"/>
    <property type="project" value="TreeGrafter"/>
</dbReference>
<protein>
    <recommendedName>
        <fullName evidence="3">FAD-binding domain-containing protein</fullName>
    </recommendedName>
</protein>
<keyword evidence="1" id="KW-0560">Oxidoreductase</keyword>
<evidence type="ECO:0000313" key="4">
    <source>
        <dbReference type="EMBL" id="PQP23871.1"/>
    </source>
</evidence>
<reference evidence="5" key="1">
    <citation type="submission" date="2018-02" db="EMBL/GenBank/DDBJ databases">
        <title>Draft genome sequencing of Rhodococcus opacus KU647198.</title>
        <authorList>
            <person name="Zheng B.-X."/>
        </authorList>
    </citation>
    <scope>NUCLEOTIDE SEQUENCE [LARGE SCALE GENOMIC DNA]</scope>
    <source>
        <strain evidence="5">04-OD7</strain>
    </source>
</reference>
<evidence type="ECO:0000256" key="2">
    <source>
        <dbReference type="SAM" id="MobiDB-lite"/>
    </source>
</evidence>
<feature type="domain" description="FAD-binding" evidence="3">
    <location>
        <begin position="8"/>
        <end position="344"/>
    </location>
</feature>
<evidence type="ECO:0000259" key="3">
    <source>
        <dbReference type="Pfam" id="PF01494"/>
    </source>
</evidence>
<evidence type="ECO:0000313" key="5">
    <source>
        <dbReference type="Proteomes" id="UP000239290"/>
    </source>
</evidence>
<feature type="region of interest" description="Disordered" evidence="2">
    <location>
        <begin position="530"/>
        <end position="553"/>
    </location>
</feature>
<dbReference type="PANTHER" id="PTHR43476">
    <property type="entry name" value="3-(3-HYDROXY-PHENYL)PROPIONATE/3-HYDROXYCINNAMIC ACID HYDROXYLASE"/>
    <property type="match status" value="1"/>
</dbReference>
<dbReference type="InterPro" id="IPR050631">
    <property type="entry name" value="PheA/TfdB_FAD_monoxygenase"/>
</dbReference>
<dbReference type="SUPFAM" id="SSF51905">
    <property type="entry name" value="FAD/NAD(P)-binding domain"/>
    <property type="match status" value="1"/>
</dbReference>
<dbReference type="Pfam" id="PF01494">
    <property type="entry name" value="FAD_binding_3"/>
    <property type="match status" value="1"/>
</dbReference>
<dbReference type="Gene3D" id="3.30.70.2450">
    <property type="match status" value="1"/>
</dbReference>
<dbReference type="PRINTS" id="PR00420">
    <property type="entry name" value="RNGMNOXGNASE"/>
</dbReference>
<proteinExistence type="predicted"/>
<accession>A0A2S8JA10</accession>
<organism evidence="4 5">
    <name type="scientific">Rhodococcus opacus</name>
    <name type="common">Nocardia opaca</name>
    <dbReference type="NCBI Taxonomy" id="37919"/>
    <lineage>
        <taxon>Bacteria</taxon>
        <taxon>Bacillati</taxon>
        <taxon>Actinomycetota</taxon>
        <taxon>Actinomycetes</taxon>
        <taxon>Mycobacteriales</taxon>
        <taxon>Nocardiaceae</taxon>
        <taxon>Rhodococcus</taxon>
    </lineage>
</organism>
<evidence type="ECO:0000256" key="1">
    <source>
        <dbReference type="ARBA" id="ARBA00023002"/>
    </source>
</evidence>
<dbReference type="NCBIfam" id="NF004829">
    <property type="entry name" value="PRK06183.1-3"/>
    <property type="match status" value="1"/>
</dbReference>
<name>A0A2S8JA10_RHOOP</name>
<dbReference type="GO" id="GO:0071949">
    <property type="term" value="F:FAD binding"/>
    <property type="evidence" value="ECO:0007669"/>
    <property type="project" value="InterPro"/>
</dbReference>
<comment type="caution">
    <text evidence="4">The sequence shown here is derived from an EMBL/GenBank/DDBJ whole genome shotgun (WGS) entry which is preliminary data.</text>
</comment>
<dbReference type="InterPro" id="IPR036188">
    <property type="entry name" value="FAD/NAD-bd_sf"/>
</dbReference>
<dbReference type="RefSeq" id="WP_105415734.1">
    <property type="nucleotide sequence ID" value="NZ_PUIO01000017.1"/>
</dbReference>
<dbReference type="Proteomes" id="UP000239290">
    <property type="component" value="Unassembled WGS sequence"/>
</dbReference>
<dbReference type="AlphaFoldDB" id="A0A2S8JA10"/>
<dbReference type="GO" id="GO:0019622">
    <property type="term" value="P:3-(3-hydroxy)phenylpropionate catabolic process"/>
    <property type="evidence" value="ECO:0007669"/>
    <property type="project" value="TreeGrafter"/>
</dbReference>
<dbReference type="InterPro" id="IPR002938">
    <property type="entry name" value="FAD-bd"/>
</dbReference>